<dbReference type="RefSeq" id="WP_104417019.1">
    <property type="nucleotide sequence ID" value="NZ_PTIT01000025.1"/>
</dbReference>
<dbReference type="GO" id="GO:0015074">
    <property type="term" value="P:DNA integration"/>
    <property type="evidence" value="ECO:0007669"/>
    <property type="project" value="InterPro"/>
</dbReference>
<comment type="caution">
    <text evidence="3">The sequence shown here is derived from an EMBL/GenBank/DDBJ whole genome shotgun (WGS) entry which is preliminary data.</text>
</comment>
<reference evidence="3 4" key="2">
    <citation type="submission" date="2018-02" db="EMBL/GenBank/DDBJ databases">
        <title>Subsurface microbial communities from deep shales in Ohio and West Virginia, USA.</title>
        <authorList>
            <person name="Wrighton K."/>
        </authorList>
    </citation>
    <scope>NUCLEOTIDE SEQUENCE [LARGE SCALE GENOMIC DNA]</scope>
    <source>
        <strain evidence="3 4">UTICA-S1B9</strain>
    </source>
</reference>
<dbReference type="OrthoDB" id="9157643at2"/>
<name>A0A2S6G3W0_9GAMM</name>
<evidence type="ECO:0000313" key="2">
    <source>
        <dbReference type="EMBL" id="PPK50485.1"/>
    </source>
</evidence>
<evidence type="ECO:0008006" key="6">
    <source>
        <dbReference type="Google" id="ProtNLM"/>
    </source>
</evidence>
<reference evidence="2 5" key="1">
    <citation type="submission" date="2018-02" db="EMBL/GenBank/DDBJ databases">
        <title>Deep subsurface shale carbon reservoir microbial communities from Ohio and West Virginia, USA.</title>
        <authorList>
            <person name="Wrighton K."/>
        </authorList>
    </citation>
    <scope>NUCLEOTIDE SEQUENCE [LARGE SCALE GENOMIC DNA]</scope>
    <source>
        <strain evidence="2 5">UTICA-S1B6</strain>
    </source>
</reference>
<proteinExistence type="predicted"/>
<dbReference type="GO" id="GO:0003677">
    <property type="term" value="F:DNA binding"/>
    <property type="evidence" value="ECO:0007669"/>
    <property type="project" value="InterPro"/>
</dbReference>
<keyword evidence="1" id="KW-0233">DNA recombination</keyword>
<organism evidence="3 4">
    <name type="scientific">Marinobacter persicus</name>
    <dbReference type="NCBI Taxonomy" id="930118"/>
    <lineage>
        <taxon>Bacteria</taxon>
        <taxon>Pseudomonadati</taxon>
        <taxon>Pseudomonadota</taxon>
        <taxon>Gammaproteobacteria</taxon>
        <taxon>Pseudomonadales</taxon>
        <taxon>Marinobacteraceae</taxon>
        <taxon>Marinobacter</taxon>
    </lineage>
</organism>
<evidence type="ECO:0000313" key="5">
    <source>
        <dbReference type="Proteomes" id="UP000239648"/>
    </source>
</evidence>
<protein>
    <recommendedName>
        <fullName evidence="6">Phage integrase family protein</fullName>
    </recommendedName>
</protein>
<sequence length="1118" mass="128542">MEPNAAVIWSGWLAPIHKLQASLERSEQKKPSGDQRRALDRKWEKLEQIRAALARLEQWDEELYRGVSLCERSHDDINELVTVVCANSDGYVYRNVHRYLIQGLERGIKALDWKLPLPAPLSVNRTEPSNLTPEVGQRLIQFDRLEEAFWESLSAPRPQLDRLAMEFDAGQLLYSFVAHSGVLNQNLIERLPAAIQAGVRIEENIVWLDLDDGRLGESSTVEGAQKPLLKRRIFPAPVTQLLLRRWHEHWKKQWPTVDRDRPDRYPHFKYLLKPYVAQLALRADLPPAVAQDVVGIAQAAAACELPISLVNYCRNTLLGVPVSPENWCRVLTGKRQLPEAEQESTDEDVLGQTQCMNVQPKTEFSDQQTLLESLRAGIRTTKRKACVGWIAQFIEQEDVSPILKLMGHWAQYMIISGGKKKDSLLLMSISDYLLSIKPLLDHAEVFVDPFGLDADTWQSVYDNIVNQSYGGGERSYRLGMFHEFLETVYNVPPVDIDGSGRISKVDARILTPEEYRRARLLLQKKAQTDRWAPLQEVLLIMGYRCGLRRNEALSRLFADFPGIDDPVIDDVRLLVRPNKNGQIKSDAGTRSLRLRHLLTSHELECLARFYAERREVIPGHPEMWSIFSEHGAGSGPVQSYLVFKPLTRLLQEITGDPAFRFHNLRHSFVSWTLLRLLESRPGEHMPPRCWTGALHHEELLATDRPFWKTLGYHTQSQALWALAAWAGHASPTITLQKYAHLVDWLVRSHLWNRRNPELTVQEQADLLGKSVAAVEKHRYRKKVGENYHRASDLAQSLIDRWPSKGQRKNPPLNDVTEVSIEGALARDASDRHQVRYLDAYKLMLATEADVPVGEAKMVPRGLKAAADLCEVRYQDAIRWHCNAVYVMSLRTHKKRARPASSLATPGHFGSRMSREDELVLRPLNEKDMSKGPVELRSFISPPNTPDTRSYAHRFFYRLLDWYEEKPEEALDCIWNLLSNSTRSDSKPHYPNTEGWRRHYRFLCELQLKSRCTIDVRVNKQVDEKATIKHWAEVYGTEPRYVRVIKPTRKKRYENLVIDSVSVRPPGRLNKKQNLLWRVMRFVAMTVYVIKADPSEEARQLYEEQFGLAVPCDEQCQAE</sequence>
<evidence type="ECO:0000313" key="3">
    <source>
        <dbReference type="EMBL" id="PPK53767.1"/>
    </source>
</evidence>
<dbReference type="EMBL" id="PTIU01000025">
    <property type="protein sequence ID" value="PPK53767.1"/>
    <property type="molecule type" value="Genomic_DNA"/>
</dbReference>
<dbReference type="Gene3D" id="1.10.443.10">
    <property type="entry name" value="Intergrase catalytic core"/>
    <property type="match status" value="1"/>
</dbReference>
<dbReference type="SUPFAM" id="SSF56349">
    <property type="entry name" value="DNA breaking-rejoining enzymes"/>
    <property type="match status" value="1"/>
</dbReference>
<accession>A0A2S6G3W0</accession>
<keyword evidence="5" id="KW-1185">Reference proteome</keyword>
<dbReference type="EMBL" id="PTIT01000025">
    <property type="protein sequence ID" value="PPK50485.1"/>
    <property type="molecule type" value="Genomic_DNA"/>
</dbReference>
<evidence type="ECO:0000256" key="1">
    <source>
        <dbReference type="ARBA" id="ARBA00023172"/>
    </source>
</evidence>
<gene>
    <name evidence="3" type="ORF">B0H24_102545</name>
    <name evidence="2" type="ORF">BY455_12545</name>
</gene>
<dbReference type="GO" id="GO:0006310">
    <property type="term" value="P:DNA recombination"/>
    <property type="evidence" value="ECO:0007669"/>
    <property type="project" value="UniProtKB-KW"/>
</dbReference>
<dbReference type="InterPro" id="IPR013762">
    <property type="entry name" value="Integrase-like_cat_sf"/>
</dbReference>
<dbReference type="Proteomes" id="UP000239446">
    <property type="component" value="Unassembled WGS sequence"/>
</dbReference>
<evidence type="ECO:0000313" key="4">
    <source>
        <dbReference type="Proteomes" id="UP000239446"/>
    </source>
</evidence>
<dbReference type="AlphaFoldDB" id="A0A2S6G3W0"/>
<dbReference type="InterPro" id="IPR011010">
    <property type="entry name" value="DNA_brk_join_enz"/>
</dbReference>
<dbReference type="Proteomes" id="UP000239648">
    <property type="component" value="Unassembled WGS sequence"/>
</dbReference>